<evidence type="ECO:0000313" key="3">
    <source>
        <dbReference type="Proteomes" id="UP000199520"/>
    </source>
</evidence>
<dbReference type="EMBL" id="FOTS01000019">
    <property type="protein sequence ID" value="SFL81814.1"/>
    <property type="molecule type" value="Genomic_DNA"/>
</dbReference>
<dbReference type="InterPro" id="IPR052989">
    <property type="entry name" value="Mg-chelatase_DI-like"/>
</dbReference>
<evidence type="ECO:0000259" key="1">
    <source>
        <dbReference type="PROSITE" id="PS50234"/>
    </source>
</evidence>
<gene>
    <name evidence="2" type="ORF">SAMN04490355_101986</name>
</gene>
<dbReference type="SMART" id="SM00327">
    <property type="entry name" value="VWA"/>
    <property type="match status" value="1"/>
</dbReference>
<dbReference type="PANTHER" id="PTHR35023:SF1">
    <property type="entry name" value="MG-PROTOPORPHYRIN IX CHELATASE"/>
    <property type="match status" value="1"/>
</dbReference>
<sequence length="566" mass="64470">MISREGYLSEPQFLIRIASIIDKLVNSVSMGLGVRIGQNTVCSQKMHSFQPESPEEVEILQDFDAGQAFYQRVETGSIYHLDVFHQCGLVSHKLIAKRVHESIDLYNEHYALLGNRMEGYYDNVKADFIDIQTGTGGGRITGNLNFGRKLSLRKAHINHVHLTIMVPAPHLSCLIYIIMAVENVILSCNLELRCNEKIKMIKGVGRQKSDLTAYIDESDSLLKGKENTMTIIPDQKKEEENILLSPSGLAMDLKKFSEEYHSKRRSKPAGSVNSQRVAQDINQKWVIDLSNPNRNVTECGKQFKSYLEEQLPKIEAHLKKVVRETKKKYFKCGKSKIYENKTKSLENKKYIHLDAKDNEYGELAIGEMINAAARRMVQTNETIFHFSHDDVRYFNRKKRRKIEFCLLMDASSSMEGQRIDVAKLLARYLFFSTRDRISVIAFQQNRAWVQTPFTHDFGELEQSLNEIKAYGETPLALGLTACLQYIEQEKAYNPFIILITDGVPTLGMVTNNPVYDALLVAQQIKSKNYGFTCIGLKPHLSYLNKLSEVAAGSIFVVENLEEMGIR</sequence>
<dbReference type="PROSITE" id="PS50234">
    <property type="entry name" value="VWFA"/>
    <property type="match status" value="1"/>
</dbReference>
<dbReference type="InterPro" id="IPR036465">
    <property type="entry name" value="vWFA_dom_sf"/>
</dbReference>
<dbReference type="SUPFAM" id="SSF53300">
    <property type="entry name" value="vWA-like"/>
    <property type="match status" value="1"/>
</dbReference>
<dbReference type="STRING" id="1123291.SAMN04490355_101986"/>
<dbReference type="OrthoDB" id="9806395at2"/>
<keyword evidence="3" id="KW-1185">Reference proteome</keyword>
<feature type="domain" description="VWFA" evidence="1">
    <location>
        <begin position="403"/>
        <end position="566"/>
    </location>
</feature>
<dbReference type="Proteomes" id="UP000199520">
    <property type="component" value="Unassembled WGS sequence"/>
</dbReference>
<evidence type="ECO:0000313" key="2">
    <source>
        <dbReference type="EMBL" id="SFL81814.1"/>
    </source>
</evidence>
<dbReference type="AlphaFoldDB" id="A0A1I4KSP8"/>
<reference evidence="3" key="1">
    <citation type="submission" date="2016-10" db="EMBL/GenBank/DDBJ databases">
        <authorList>
            <person name="Varghese N."/>
            <person name="Submissions S."/>
        </authorList>
    </citation>
    <scope>NUCLEOTIDE SEQUENCE [LARGE SCALE GENOMIC DNA]</scope>
    <source>
        <strain evidence="3">DSM 13327</strain>
    </source>
</reference>
<name>A0A1I4KSP8_9FIRM</name>
<dbReference type="RefSeq" id="WP_090937273.1">
    <property type="nucleotide sequence ID" value="NZ_FOTS01000019.1"/>
</dbReference>
<dbReference type="Gene3D" id="3.40.50.410">
    <property type="entry name" value="von Willebrand factor, type A domain"/>
    <property type="match status" value="1"/>
</dbReference>
<dbReference type="InterPro" id="IPR002035">
    <property type="entry name" value="VWF_A"/>
</dbReference>
<protein>
    <submittedName>
        <fullName evidence="2">Magnesium chelatase subunit D</fullName>
    </submittedName>
</protein>
<dbReference type="Pfam" id="PF13519">
    <property type="entry name" value="VWA_2"/>
    <property type="match status" value="1"/>
</dbReference>
<dbReference type="CDD" id="cd00198">
    <property type="entry name" value="vWFA"/>
    <property type="match status" value="1"/>
</dbReference>
<dbReference type="PANTHER" id="PTHR35023">
    <property type="entry name" value="CHELATASE-RELATED"/>
    <property type="match status" value="1"/>
</dbReference>
<accession>A0A1I4KSP8</accession>
<proteinExistence type="predicted"/>
<organism evidence="2 3">
    <name type="scientific">Pelosinus propionicus DSM 13327</name>
    <dbReference type="NCBI Taxonomy" id="1123291"/>
    <lineage>
        <taxon>Bacteria</taxon>
        <taxon>Bacillati</taxon>
        <taxon>Bacillota</taxon>
        <taxon>Negativicutes</taxon>
        <taxon>Selenomonadales</taxon>
        <taxon>Sporomusaceae</taxon>
        <taxon>Pelosinus</taxon>
    </lineage>
</organism>